<evidence type="ECO:0000313" key="4">
    <source>
        <dbReference type="Proteomes" id="UP000594454"/>
    </source>
</evidence>
<dbReference type="InParanoid" id="A0A7R8V6A4"/>
<feature type="domain" description="Distal membrane-arm assembly complex protein 1-like" evidence="2">
    <location>
        <begin position="16"/>
        <end position="62"/>
    </location>
</feature>
<dbReference type="OrthoDB" id="6340866at2759"/>
<organism evidence="3 4">
    <name type="scientific">Hermetia illucens</name>
    <name type="common">Black soldier fly</name>
    <dbReference type="NCBI Taxonomy" id="343691"/>
    <lineage>
        <taxon>Eukaryota</taxon>
        <taxon>Metazoa</taxon>
        <taxon>Ecdysozoa</taxon>
        <taxon>Arthropoda</taxon>
        <taxon>Hexapoda</taxon>
        <taxon>Insecta</taxon>
        <taxon>Pterygota</taxon>
        <taxon>Neoptera</taxon>
        <taxon>Endopterygota</taxon>
        <taxon>Diptera</taxon>
        <taxon>Brachycera</taxon>
        <taxon>Stratiomyomorpha</taxon>
        <taxon>Stratiomyidae</taxon>
        <taxon>Hermetiinae</taxon>
        <taxon>Hermetia</taxon>
    </lineage>
</organism>
<keyword evidence="1" id="KW-0472">Membrane</keyword>
<feature type="transmembrane region" description="Helical" evidence="1">
    <location>
        <begin position="49"/>
        <end position="67"/>
    </location>
</feature>
<keyword evidence="4" id="KW-1185">Reference proteome</keyword>
<protein>
    <recommendedName>
        <fullName evidence="2">Distal membrane-arm assembly complex protein 1-like domain-containing protein</fullName>
    </recommendedName>
</protein>
<dbReference type="EMBL" id="LR899014">
    <property type="protein sequence ID" value="CAD7093493.1"/>
    <property type="molecule type" value="Genomic_DNA"/>
</dbReference>
<keyword evidence="1" id="KW-1133">Transmembrane helix</keyword>
<evidence type="ECO:0000256" key="1">
    <source>
        <dbReference type="SAM" id="Phobius"/>
    </source>
</evidence>
<name>A0A7R8V6A4_HERIL</name>
<dbReference type="Pfam" id="PF15055">
    <property type="entry name" value="DMAC1_Dmo2"/>
    <property type="match status" value="1"/>
</dbReference>
<keyword evidence="1" id="KW-0812">Transmembrane</keyword>
<accession>A0A7R8V6A4</accession>
<dbReference type="AlphaFoldDB" id="A0A7R8V6A4"/>
<evidence type="ECO:0000313" key="3">
    <source>
        <dbReference type="EMBL" id="CAD7093493.1"/>
    </source>
</evidence>
<gene>
    <name evidence="3" type="ORF">HERILL_LOCUS15771</name>
</gene>
<reference evidence="3 4" key="1">
    <citation type="submission" date="2020-11" db="EMBL/GenBank/DDBJ databases">
        <authorList>
            <person name="Wallbank WR R."/>
            <person name="Pardo Diaz C."/>
            <person name="Kozak K."/>
            <person name="Martin S."/>
            <person name="Jiggins C."/>
            <person name="Moest M."/>
            <person name="Warren A I."/>
            <person name="Generalovic N T."/>
            <person name="Byers J.R.P. K."/>
            <person name="Montejo-Kovacevich G."/>
            <person name="Yen C E."/>
        </authorList>
    </citation>
    <scope>NUCLEOTIDE SEQUENCE [LARGE SCALE GENOMIC DNA]</scope>
</reference>
<dbReference type="Proteomes" id="UP000594454">
    <property type="component" value="Chromosome 6"/>
</dbReference>
<proteinExistence type="predicted"/>
<sequence length="76" mass="8151">MANSTIGNSKAMKEEDCLGCRLVSGFGLFFIGAYLYRQSQRQSGTFSKITVVSLSAVSIGLGVARICNAPLFPKDK</sequence>
<dbReference type="InterPro" id="IPR028036">
    <property type="entry name" value="DMAC1-like_dom"/>
</dbReference>
<evidence type="ECO:0000259" key="2">
    <source>
        <dbReference type="Pfam" id="PF15055"/>
    </source>
</evidence>
<feature type="transmembrane region" description="Helical" evidence="1">
    <location>
        <begin position="18"/>
        <end position="37"/>
    </location>
</feature>